<evidence type="ECO:0000313" key="3">
    <source>
        <dbReference type="Proteomes" id="UP000001542"/>
    </source>
</evidence>
<dbReference type="EMBL" id="DS114423">
    <property type="protein sequence ID" value="EAX87610.1"/>
    <property type="molecule type" value="Genomic_DNA"/>
</dbReference>
<dbReference type="VEuPathDB" id="TrichDB:TVAG_263480"/>
<name>A2G5F1_TRIV3</name>
<dbReference type="Proteomes" id="UP000001542">
    <property type="component" value="Unassembled WGS sequence"/>
</dbReference>
<evidence type="ECO:0000313" key="2">
    <source>
        <dbReference type="EMBL" id="EAX87610.1"/>
    </source>
</evidence>
<dbReference type="RefSeq" id="XP_001300540.1">
    <property type="nucleotide sequence ID" value="XM_001300539.1"/>
</dbReference>
<accession>A2G5F1</accession>
<dbReference type="VEuPathDB" id="TrichDB:TVAGG3_0796590"/>
<evidence type="ECO:0000256" key="1">
    <source>
        <dbReference type="SAM" id="Phobius"/>
    </source>
</evidence>
<protein>
    <submittedName>
        <fullName evidence="2">Uncharacterized protein</fullName>
    </submittedName>
</protein>
<feature type="transmembrane region" description="Helical" evidence="1">
    <location>
        <begin position="219"/>
        <end position="239"/>
    </location>
</feature>
<keyword evidence="3" id="KW-1185">Reference proteome</keyword>
<sequence>MSWMLHVLVSMCSSMYINPSGLKIHSRASLSNDIIESNISSMDIAKCTLSEPFGINVSFTYEGKFVSKWTKNITGKYICGIGDEWQQFLSVTTSQHAECNPAGCILVFFLSIILTLAFTGTWPTIDSVKKKLDAFSATLMNMLQRSSVQQTMNIFNAVYLIVPPDQAESFGSKVEQVAMNAADEMDKTFEEERKKMDQELIGSGVNNERQKRISLYSKIYMVFSAFLVFVVSIAVSQVYCAHMKWPNIVMMQNTLKCYELDTSELPMGFIYNQNLTITENAKTNDNQEMKNISSRKILEDVHIKTYQNNLNTAVVSFNDDVAIITSDCESSWVKLDDKSRYIVYPSTEIQCKQVDAIKIGLAAKRTKEKCGDSPIYKMQNKETMPDGLAHIWKKNGITPKACKRSLGLFSVTCDVVYEDSLGFSKEKLNWTYCRSLSRPARMVKVDENGDPITEVSNEDFKAGLTVDPFQSRQDGWYTDGVNEIIVSSTFNHGVGSNILFEDKASLSNDRMEKLLE</sequence>
<organism evidence="2 3">
    <name type="scientific">Trichomonas vaginalis (strain ATCC PRA-98 / G3)</name>
    <dbReference type="NCBI Taxonomy" id="412133"/>
    <lineage>
        <taxon>Eukaryota</taxon>
        <taxon>Metamonada</taxon>
        <taxon>Parabasalia</taxon>
        <taxon>Trichomonadida</taxon>
        <taxon>Trichomonadidae</taxon>
        <taxon>Trichomonas</taxon>
    </lineage>
</organism>
<proteinExistence type="predicted"/>
<dbReference type="KEGG" id="tva:4745265"/>
<dbReference type="InParanoid" id="A2G5F1"/>
<keyword evidence="1" id="KW-1133">Transmembrane helix</keyword>
<dbReference type="AlphaFoldDB" id="A2G5F1"/>
<feature type="transmembrane region" description="Helical" evidence="1">
    <location>
        <begin position="105"/>
        <end position="125"/>
    </location>
</feature>
<reference evidence="2" key="2">
    <citation type="journal article" date="2007" name="Science">
        <title>Draft genome sequence of the sexually transmitted pathogen Trichomonas vaginalis.</title>
        <authorList>
            <person name="Carlton J.M."/>
            <person name="Hirt R.P."/>
            <person name="Silva J.C."/>
            <person name="Delcher A.L."/>
            <person name="Schatz M."/>
            <person name="Zhao Q."/>
            <person name="Wortman J.R."/>
            <person name="Bidwell S.L."/>
            <person name="Alsmark U.C.M."/>
            <person name="Besteiro S."/>
            <person name="Sicheritz-Ponten T."/>
            <person name="Noel C.J."/>
            <person name="Dacks J.B."/>
            <person name="Foster P.G."/>
            <person name="Simillion C."/>
            <person name="Van de Peer Y."/>
            <person name="Miranda-Saavedra D."/>
            <person name="Barton G.J."/>
            <person name="Westrop G.D."/>
            <person name="Mueller S."/>
            <person name="Dessi D."/>
            <person name="Fiori P.L."/>
            <person name="Ren Q."/>
            <person name="Paulsen I."/>
            <person name="Zhang H."/>
            <person name="Bastida-Corcuera F.D."/>
            <person name="Simoes-Barbosa A."/>
            <person name="Brown M.T."/>
            <person name="Hayes R.D."/>
            <person name="Mukherjee M."/>
            <person name="Okumura C.Y."/>
            <person name="Schneider R."/>
            <person name="Smith A.J."/>
            <person name="Vanacova S."/>
            <person name="Villalvazo M."/>
            <person name="Haas B.J."/>
            <person name="Pertea M."/>
            <person name="Feldblyum T.V."/>
            <person name="Utterback T.R."/>
            <person name="Shu C.L."/>
            <person name="Osoegawa K."/>
            <person name="de Jong P.J."/>
            <person name="Hrdy I."/>
            <person name="Horvathova L."/>
            <person name="Zubacova Z."/>
            <person name="Dolezal P."/>
            <person name="Malik S.B."/>
            <person name="Logsdon J.M. Jr."/>
            <person name="Henze K."/>
            <person name="Gupta A."/>
            <person name="Wang C.C."/>
            <person name="Dunne R.L."/>
            <person name="Upcroft J.A."/>
            <person name="Upcroft P."/>
            <person name="White O."/>
            <person name="Salzberg S.L."/>
            <person name="Tang P."/>
            <person name="Chiu C.-H."/>
            <person name="Lee Y.-S."/>
            <person name="Embley T.M."/>
            <person name="Coombs G.H."/>
            <person name="Mottram J.C."/>
            <person name="Tachezy J."/>
            <person name="Fraser-Liggett C.M."/>
            <person name="Johnson P.J."/>
        </authorList>
    </citation>
    <scope>NUCLEOTIDE SEQUENCE [LARGE SCALE GENOMIC DNA]</scope>
    <source>
        <strain evidence="2">G3</strain>
    </source>
</reference>
<reference evidence="2" key="1">
    <citation type="submission" date="2006-10" db="EMBL/GenBank/DDBJ databases">
        <authorList>
            <person name="Amadeo P."/>
            <person name="Zhao Q."/>
            <person name="Wortman J."/>
            <person name="Fraser-Liggett C."/>
            <person name="Carlton J."/>
        </authorList>
    </citation>
    <scope>NUCLEOTIDE SEQUENCE</scope>
    <source>
        <strain evidence="2">G3</strain>
    </source>
</reference>
<keyword evidence="1" id="KW-0472">Membrane</keyword>
<gene>
    <name evidence="2" type="ORF">TVAG_263480</name>
</gene>
<keyword evidence="1" id="KW-0812">Transmembrane</keyword>